<dbReference type="InterPro" id="IPR016181">
    <property type="entry name" value="Acyl_CoA_acyltransferase"/>
</dbReference>
<dbReference type="SUPFAM" id="SSF55729">
    <property type="entry name" value="Acyl-CoA N-acyltransferases (Nat)"/>
    <property type="match status" value="1"/>
</dbReference>
<dbReference type="Gene3D" id="3.40.630.30">
    <property type="match status" value="1"/>
</dbReference>
<dbReference type="InterPro" id="IPR000182">
    <property type="entry name" value="GNAT_dom"/>
</dbReference>
<evidence type="ECO:0000256" key="1">
    <source>
        <dbReference type="SAM" id="MobiDB-lite"/>
    </source>
</evidence>
<dbReference type="PANTHER" id="PTHR42791:SF2">
    <property type="entry name" value="N-ACETYLTRANSFERASE DOMAIN-CONTAINING PROTEIN"/>
    <property type="match status" value="1"/>
</dbReference>
<evidence type="ECO:0000313" key="3">
    <source>
        <dbReference type="EMBL" id="ODQ71372.1"/>
    </source>
</evidence>
<protein>
    <recommendedName>
        <fullName evidence="2">N-acetyltransferase domain-containing protein</fullName>
    </recommendedName>
</protein>
<reference evidence="3 4" key="1">
    <citation type="journal article" date="2016" name="Proc. Natl. Acad. Sci. U.S.A.">
        <title>Comparative genomics of biotechnologically important yeasts.</title>
        <authorList>
            <person name="Riley R."/>
            <person name="Haridas S."/>
            <person name="Wolfe K.H."/>
            <person name="Lopes M.R."/>
            <person name="Hittinger C.T."/>
            <person name="Goeker M."/>
            <person name="Salamov A.A."/>
            <person name="Wisecaver J.H."/>
            <person name="Long T.M."/>
            <person name="Calvey C.H."/>
            <person name="Aerts A.L."/>
            <person name="Barry K.W."/>
            <person name="Choi C."/>
            <person name="Clum A."/>
            <person name="Coughlan A.Y."/>
            <person name="Deshpande S."/>
            <person name="Douglass A.P."/>
            <person name="Hanson S.J."/>
            <person name="Klenk H.-P."/>
            <person name="LaButti K.M."/>
            <person name="Lapidus A."/>
            <person name="Lindquist E.A."/>
            <person name="Lipzen A.M."/>
            <person name="Meier-Kolthoff J.P."/>
            <person name="Ohm R.A."/>
            <person name="Otillar R.P."/>
            <person name="Pangilinan J.L."/>
            <person name="Peng Y."/>
            <person name="Rokas A."/>
            <person name="Rosa C.A."/>
            <person name="Scheuner C."/>
            <person name="Sibirny A.A."/>
            <person name="Slot J.C."/>
            <person name="Stielow J.B."/>
            <person name="Sun H."/>
            <person name="Kurtzman C.P."/>
            <person name="Blackwell M."/>
            <person name="Grigoriev I.V."/>
            <person name="Jeffries T.W."/>
        </authorList>
    </citation>
    <scope>NUCLEOTIDE SEQUENCE [LARGE SCALE GENOMIC DNA]</scope>
    <source>
        <strain evidence="3 4">NRRL Y-11557</strain>
    </source>
</reference>
<dbReference type="EMBL" id="KV454298">
    <property type="protein sequence ID" value="ODQ71372.1"/>
    <property type="molecule type" value="Genomic_DNA"/>
</dbReference>
<dbReference type="Pfam" id="PF00583">
    <property type="entry name" value="Acetyltransf_1"/>
    <property type="match status" value="1"/>
</dbReference>
<dbReference type="PANTHER" id="PTHR42791">
    <property type="entry name" value="GNAT FAMILY ACETYLTRANSFERASE"/>
    <property type="match status" value="1"/>
</dbReference>
<proteinExistence type="predicted"/>
<dbReference type="PROSITE" id="PS51186">
    <property type="entry name" value="GNAT"/>
    <property type="match status" value="1"/>
</dbReference>
<keyword evidence="4" id="KW-1185">Reference proteome</keyword>
<dbReference type="CDD" id="cd04301">
    <property type="entry name" value="NAT_SF"/>
    <property type="match status" value="1"/>
</dbReference>
<evidence type="ECO:0000313" key="4">
    <source>
        <dbReference type="Proteomes" id="UP000094385"/>
    </source>
</evidence>
<sequence length="263" mass="29118">MANNSFSFDLATLSDVPILARISADAFTTDRHTRIKTLGQDPNSHSNMMNEVLSSWLQVPGRCSILKATHNTTGEIVGWVCWGFHGYQKQGAPVSAEKGANGKGEDSKQDSEKSKAEESSRNARDGHGQSQPKLDNEHSDQTPIQRLESITNQDMVRWQKILMPDGTKCMIIVAIAVSPTYQSHGVGSALIRWGTAKADADGVFCWVHASEAGHKVFAKEGFTEVGRLEVDLDEFAPGPREDEDGNGEWGRYTFRYMRRLPEH</sequence>
<dbReference type="STRING" id="675824.A0A1E3Q2J2"/>
<dbReference type="OrthoDB" id="410198at2759"/>
<name>A0A1E3Q2J2_LIPST</name>
<evidence type="ECO:0000259" key="2">
    <source>
        <dbReference type="PROSITE" id="PS51186"/>
    </source>
</evidence>
<dbReference type="InterPro" id="IPR052523">
    <property type="entry name" value="Trichothecene_AcTrans"/>
</dbReference>
<dbReference type="AlphaFoldDB" id="A0A1E3Q2J2"/>
<gene>
    <name evidence="3" type="ORF">LIPSTDRAFT_74019</name>
</gene>
<dbReference type="GO" id="GO:0016747">
    <property type="term" value="F:acyltransferase activity, transferring groups other than amino-acyl groups"/>
    <property type="evidence" value="ECO:0007669"/>
    <property type="project" value="InterPro"/>
</dbReference>
<feature type="domain" description="N-acetyltransferase" evidence="2">
    <location>
        <begin position="162"/>
        <end position="261"/>
    </location>
</feature>
<accession>A0A1E3Q2J2</accession>
<feature type="region of interest" description="Disordered" evidence="1">
    <location>
        <begin position="93"/>
        <end position="142"/>
    </location>
</feature>
<dbReference type="Proteomes" id="UP000094385">
    <property type="component" value="Unassembled WGS sequence"/>
</dbReference>
<organism evidence="3 4">
    <name type="scientific">Lipomyces starkeyi NRRL Y-11557</name>
    <dbReference type="NCBI Taxonomy" id="675824"/>
    <lineage>
        <taxon>Eukaryota</taxon>
        <taxon>Fungi</taxon>
        <taxon>Dikarya</taxon>
        <taxon>Ascomycota</taxon>
        <taxon>Saccharomycotina</taxon>
        <taxon>Lipomycetes</taxon>
        <taxon>Lipomycetales</taxon>
        <taxon>Lipomycetaceae</taxon>
        <taxon>Lipomyces</taxon>
    </lineage>
</organism>
<feature type="compositionally biased region" description="Basic and acidic residues" evidence="1">
    <location>
        <begin position="103"/>
        <end position="127"/>
    </location>
</feature>